<accession>A0A843WP45</accession>
<dbReference type="EMBL" id="NMUH01003585">
    <property type="protein sequence ID" value="MQM06265.1"/>
    <property type="molecule type" value="Genomic_DNA"/>
</dbReference>
<dbReference type="AlphaFoldDB" id="A0A843WP45"/>
<feature type="region of interest" description="Disordered" evidence="1">
    <location>
        <begin position="187"/>
        <end position="230"/>
    </location>
</feature>
<name>A0A843WP45_COLES</name>
<dbReference type="Proteomes" id="UP000652761">
    <property type="component" value="Unassembled WGS sequence"/>
</dbReference>
<comment type="caution">
    <text evidence="2">The sequence shown here is derived from an EMBL/GenBank/DDBJ whole genome shotgun (WGS) entry which is preliminary data.</text>
</comment>
<keyword evidence="3" id="KW-1185">Reference proteome</keyword>
<organism evidence="2 3">
    <name type="scientific">Colocasia esculenta</name>
    <name type="common">Wild taro</name>
    <name type="synonym">Arum esculentum</name>
    <dbReference type="NCBI Taxonomy" id="4460"/>
    <lineage>
        <taxon>Eukaryota</taxon>
        <taxon>Viridiplantae</taxon>
        <taxon>Streptophyta</taxon>
        <taxon>Embryophyta</taxon>
        <taxon>Tracheophyta</taxon>
        <taxon>Spermatophyta</taxon>
        <taxon>Magnoliopsida</taxon>
        <taxon>Liliopsida</taxon>
        <taxon>Araceae</taxon>
        <taxon>Aroideae</taxon>
        <taxon>Colocasieae</taxon>
        <taxon>Colocasia</taxon>
    </lineage>
</organism>
<evidence type="ECO:0000256" key="1">
    <source>
        <dbReference type="SAM" id="MobiDB-lite"/>
    </source>
</evidence>
<gene>
    <name evidence="2" type="ORF">Taro_039083</name>
</gene>
<reference evidence="2" key="1">
    <citation type="submission" date="2017-07" db="EMBL/GenBank/DDBJ databases">
        <title>Taro Niue Genome Assembly and Annotation.</title>
        <authorList>
            <person name="Atibalentja N."/>
            <person name="Keating K."/>
            <person name="Fields C.J."/>
        </authorList>
    </citation>
    <scope>NUCLEOTIDE SEQUENCE</scope>
    <source>
        <strain evidence="2">Niue_2</strain>
        <tissue evidence="2">Leaf</tissue>
    </source>
</reference>
<evidence type="ECO:0000313" key="2">
    <source>
        <dbReference type="EMBL" id="MQM06265.1"/>
    </source>
</evidence>
<sequence>MENAVFSPSLALSPVTYLPVALSPCQPIPRSGERILQAHSAARESLPHRSRSRLRSRPCPRLRHIGKCPVCVIDNVANRLNNLSSPFLTVLLPLFLIKLSNVEFKKILDKSFPYKRELDILCGKTTVRGCHFMGSTEDVDVESRRSFGDDDSVGREQFSDMGLESNQIHSVDNDNFNPFFYPPSSQYYPSSQPVRDKTPTNNQPNEDEATSPEKRQSIPAYMVSRKRKSKKALDPMALAQYCMLKNEQINLAKNLFPGSSSAPSAQ</sequence>
<proteinExistence type="predicted"/>
<protein>
    <submittedName>
        <fullName evidence="2">Uncharacterized protein</fullName>
    </submittedName>
</protein>
<evidence type="ECO:0000313" key="3">
    <source>
        <dbReference type="Proteomes" id="UP000652761"/>
    </source>
</evidence>